<dbReference type="FunFam" id="3.30.160.60:FF:000032">
    <property type="entry name" value="Krueppel-like factor 4"/>
    <property type="match status" value="1"/>
</dbReference>
<dbReference type="STRING" id="181874.A0A409VET8"/>
<feature type="region of interest" description="Disordered" evidence="8">
    <location>
        <begin position="715"/>
        <end position="741"/>
    </location>
</feature>
<feature type="region of interest" description="Disordered" evidence="8">
    <location>
        <begin position="1"/>
        <end position="56"/>
    </location>
</feature>
<feature type="compositionally biased region" description="Low complexity" evidence="8">
    <location>
        <begin position="362"/>
        <end position="371"/>
    </location>
</feature>
<dbReference type="Gene3D" id="3.30.160.60">
    <property type="entry name" value="Classic Zinc Finger"/>
    <property type="match status" value="3"/>
</dbReference>
<reference evidence="10 11" key="1">
    <citation type="journal article" date="2018" name="Evol. Lett.">
        <title>Horizontal gene cluster transfer increased hallucinogenic mushroom diversity.</title>
        <authorList>
            <person name="Reynolds H.T."/>
            <person name="Vijayakumar V."/>
            <person name="Gluck-Thaler E."/>
            <person name="Korotkin H.B."/>
            <person name="Matheny P.B."/>
            <person name="Slot J.C."/>
        </authorList>
    </citation>
    <scope>NUCLEOTIDE SEQUENCE [LARGE SCALE GENOMIC DNA]</scope>
    <source>
        <strain evidence="10 11">2629</strain>
    </source>
</reference>
<feature type="compositionally biased region" description="Pro residues" evidence="8">
    <location>
        <begin position="39"/>
        <end position="52"/>
    </location>
</feature>
<evidence type="ECO:0000256" key="7">
    <source>
        <dbReference type="PROSITE-ProRule" id="PRU00042"/>
    </source>
</evidence>
<evidence type="ECO:0000256" key="6">
    <source>
        <dbReference type="ARBA" id="ARBA00023163"/>
    </source>
</evidence>
<feature type="compositionally biased region" description="Polar residues" evidence="8">
    <location>
        <begin position="113"/>
        <end position="137"/>
    </location>
</feature>
<keyword evidence="4" id="KW-0862">Zinc</keyword>
<keyword evidence="2" id="KW-0677">Repeat</keyword>
<feature type="compositionally biased region" description="Low complexity" evidence="8">
    <location>
        <begin position="302"/>
        <end position="321"/>
    </location>
</feature>
<dbReference type="GO" id="GO:0005667">
    <property type="term" value="C:transcription regulator complex"/>
    <property type="evidence" value="ECO:0007669"/>
    <property type="project" value="TreeGrafter"/>
</dbReference>
<feature type="compositionally biased region" description="Acidic residues" evidence="8">
    <location>
        <begin position="905"/>
        <end position="914"/>
    </location>
</feature>
<dbReference type="AlphaFoldDB" id="A0A409VET8"/>
<keyword evidence="1" id="KW-0479">Metal-binding</keyword>
<feature type="region of interest" description="Disordered" evidence="8">
    <location>
        <begin position="112"/>
        <end position="185"/>
    </location>
</feature>
<keyword evidence="6" id="KW-0804">Transcription</keyword>
<dbReference type="SUPFAM" id="SSF57667">
    <property type="entry name" value="beta-beta-alpha zinc fingers"/>
    <property type="match status" value="2"/>
</dbReference>
<feature type="region of interest" description="Disordered" evidence="8">
    <location>
        <begin position="873"/>
        <end position="914"/>
    </location>
</feature>
<dbReference type="PROSITE" id="PS50157">
    <property type="entry name" value="ZINC_FINGER_C2H2_2"/>
    <property type="match status" value="3"/>
</dbReference>
<sequence>MNTSKTGSPYISVVDVVPPSPPREHYTELDHQSPFEYPTSPPLDFPHSPPYNPSYNGSYHNSPFSAHSELSFTQGEDLFDLLDNMPSIVAPYEPGEYDGPEQSNALQMYQDYTDPTSDFMSPHFSSGLNDQHRTQGSPFDHSSPASSNGAGGDNDGQQGDNRSRASSVASNRAPSQSPQPAFQHSPRMDMAASFNNISIHTPNWGTQPLPTHSPNLQSRSPLPQSKPHSPPRLRMPDGILDSQNQLGVPTINAPDGTDDDMMGGGPGGPSLHIVPATPVSGGAAGRANVPFQQTLATLNQGSELGSGHISSSNSDSGLLDGPQQQNQQPRSREHSPFRFPTQNDQSSNVGSDSFVFPDTNPQQGQQQQQGQNRARTISDSWNQAPGNFMMDGVQNMGNAGGIGGTGLGLFEYQSQHGQQQGQAQQQHRAQMQAFTFGGNPNNNLHNPPNTTTATHNNQLLLPVPEPIRRSVSDTSGSRMAYHRQSRSEDSRLATPFLQQQQQGQNQHLGHTASNSTGGFNFPGTEFLAAPQQQQSSQFLHPHHLPAPGSSPSAGSLSLGGVRSVSPGPGHYRRASSGSRSERGAGRWVENTGDVPLLLAAPRRVSPYPSPNASPRLPINDLEPDPTLGGLGLGITGVNMRMGMGMQQGAQNANQQFGNVGNLGVGVGISQGGMMGIEGIGETPNSAGFEEQIALTSHNRSGYPSLSAAAVAAHTASGGGVGQGDNGGGSRRAESVVSGGNVSLNGTAGGTVAKQNVTTGRTANASLRRRKQDATFVCTVPGCGSTFTRGFNLKGHLRSHFEQKPYKCHWPGCGKGFARQHDCKRHEQLHSNFRPFECEGCRKQFARMDALNRHLRSEAGGECAKIVEGLKGSNMGLDQQAPATPPEEGKKFAPRRRNTGSAAAQMDDEWSSVAL</sequence>
<feature type="region of interest" description="Disordered" evidence="8">
    <location>
        <begin position="302"/>
        <end position="383"/>
    </location>
</feature>
<feature type="region of interest" description="Disordered" evidence="8">
    <location>
        <begin position="444"/>
        <end position="587"/>
    </location>
</feature>
<feature type="compositionally biased region" description="Gly residues" evidence="8">
    <location>
        <begin position="716"/>
        <end position="729"/>
    </location>
</feature>
<feature type="compositionally biased region" description="Low complexity" evidence="8">
    <location>
        <begin position="545"/>
        <end position="578"/>
    </location>
</feature>
<dbReference type="EMBL" id="NHTK01006091">
    <property type="protein sequence ID" value="PPQ64207.1"/>
    <property type="molecule type" value="Genomic_DNA"/>
</dbReference>
<dbReference type="PROSITE" id="PS00028">
    <property type="entry name" value="ZINC_FINGER_C2H2_1"/>
    <property type="match status" value="2"/>
</dbReference>
<dbReference type="GO" id="GO:0000785">
    <property type="term" value="C:chromatin"/>
    <property type="evidence" value="ECO:0007669"/>
    <property type="project" value="TreeGrafter"/>
</dbReference>
<feature type="compositionally biased region" description="Low complexity" evidence="8">
    <location>
        <begin position="155"/>
        <end position="175"/>
    </location>
</feature>
<dbReference type="GO" id="GO:0031519">
    <property type="term" value="C:PcG protein complex"/>
    <property type="evidence" value="ECO:0007669"/>
    <property type="project" value="TreeGrafter"/>
</dbReference>
<keyword evidence="11" id="KW-1185">Reference proteome</keyword>
<dbReference type="Pfam" id="PF00096">
    <property type="entry name" value="zf-C2H2"/>
    <property type="match status" value="1"/>
</dbReference>
<evidence type="ECO:0000256" key="1">
    <source>
        <dbReference type="ARBA" id="ARBA00022723"/>
    </source>
</evidence>
<dbReference type="InParanoid" id="A0A409VET8"/>
<dbReference type="OrthoDB" id="4748970at2759"/>
<dbReference type="GO" id="GO:0008270">
    <property type="term" value="F:zinc ion binding"/>
    <property type="evidence" value="ECO:0007669"/>
    <property type="project" value="UniProtKB-KW"/>
</dbReference>
<dbReference type="SMART" id="SM00355">
    <property type="entry name" value="ZnF_C2H2"/>
    <property type="match status" value="3"/>
</dbReference>
<feature type="domain" description="C2H2-type" evidence="9">
    <location>
        <begin position="835"/>
        <end position="862"/>
    </location>
</feature>
<dbReference type="InterPro" id="IPR036236">
    <property type="entry name" value="Znf_C2H2_sf"/>
</dbReference>
<dbReference type="GO" id="GO:0000978">
    <property type="term" value="F:RNA polymerase II cis-regulatory region sequence-specific DNA binding"/>
    <property type="evidence" value="ECO:0007669"/>
    <property type="project" value="TreeGrafter"/>
</dbReference>
<feature type="domain" description="C2H2-type" evidence="9">
    <location>
        <begin position="805"/>
        <end position="834"/>
    </location>
</feature>
<dbReference type="Proteomes" id="UP000284842">
    <property type="component" value="Unassembled WGS sequence"/>
</dbReference>
<protein>
    <recommendedName>
        <fullName evidence="9">C2H2-type domain-containing protein</fullName>
    </recommendedName>
</protein>
<feature type="compositionally biased region" description="Low complexity" evidence="8">
    <location>
        <begin position="497"/>
        <end position="510"/>
    </location>
</feature>
<evidence type="ECO:0000256" key="5">
    <source>
        <dbReference type="ARBA" id="ARBA00023015"/>
    </source>
</evidence>
<feature type="region of interest" description="Disordered" evidence="8">
    <location>
        <begin position="198"/>
        <end position="269"/>
    </location>
</feature>
<gene>
    <name evidence="10" type="ORF">CVT24_008625</name>
</gene>
<evidence type="ECO:0000259" key="9">
    <source>
        <dbReference type="PROSITE" id="PS50157"/>
    </source>
</evidence>
<evidence type="ECO:0000256" key="2">
    <source>
        <dbReference type="ARBA" id="ARBA00022737"/>
    </source>
</evidence>
<evidence type="ECO:0000313" key="11">
    <source>
        <dbReference type="Proteomes" id="UP000284842"/>
    </source>
</evidence>
<feature type="domain" description="C2H2-type" evidence="9">
    <location>
        <begin position="775"/>
        <end position="804"/>
    </location>
</feature>
<feature type="compositionally biased region" description="Basic and acidic residues" evidence="8">
    <location>
        <begin position="22"/>
        <end position="33"/>
    </location>
</feature>
<feature type="compositionally biased region" description="Low complexity" evidence="8">
    <location>
        <begin position="444"/>
        <end position="457"/>
    </location>
</feature>
<feature type="region of interest" description="Disordered" evidence="8">
    <location>
        <begin position="601"/>
        <end position="622"/>
    </location>
</feature>
<dbReference type="InterPro" id="IPR013087">
    <property type="entry name" value="Znf_C2H2_type"/>
</dbReference>
<accession>A0A409VET8</accession>
<evidence type="ECO:0000256" key="4">
    <source>
        <dbReference type="ARBA" id="ARBA00022833"/>
    </source>
</evidence>
<evidence type="ECO:0000256" key="3">
    <source>
        <dbReference type="ARBA" id="ARBA00022771"/>
    </source>
</evidence>
<organism evidence="10 11">
    <name type="scientific">Panaeolus cyanescens</name>
    <dbReference type="NCBI Taxonomy" id="181874"/>
    <lineage>
        <taxon>Eukaryota</taxon>
        <taxon>Fungi</taxon>
        <taxon>Dikarya</taxon>
        <taxon>Basidiomycota</taxon>
        <taxon>Agaricomycotina</taxon>
        <taxon>Agaricomycetes</taxon>
        <taxon>Agaricomycetidae</taxon>
        <taxon>Agaricales</taxon>
        <taxon>Agaricineae</taxon>
        <taxon>Galeropsidaceae</taxon>
        <taxon>Panaeolus</taxon>
    </lineage>
</organism>
<feature type="compositionally biased region" description="Polar residues" evidence="8">
    <location>
        <begin position="372"/>
        <end position="383"/>
    </location>
</feature>
<evidence type="ECO:0000256" key="8">
    <source>
        <dbReference type="SAM" id="MobiDB-lite"/>
    </source>
</evidence>
<keyword evidence="5" id="KW-0805">Transcription regulation</keyword>
<dbReference type="PANTHER" id="PTHR14003:SF19">
    <property type="entry name" value="YY2 TRANSCRIPTION FACTOR"/>
    <property type="match status" value="1"/>
</dbReference>
<name>A0A409VET8_9AGAR</name>
<dbReference type="PANTHER" id="PTHR14003">
    <property type="entry name" value="TRANSCRIPTIONAL REPRESSOR PROTEIN YY"/>
    <property type="match status" value="1"/>
</dbReference>
<proteinExistence type="predicted"/>
<dbReference type="GO" id="GO:0000981">
    <property type="term" value="F:DNA-binding transcription factor activity, RNA polymerase II-specific"/>
    <property type="evidence" value="ECO:0007669"/>
    <property type="project" value="TreeGrafter"/>
</dbReference>
<keyword evidence="3 7" id="KW-0863">Zinc-finger</keyword>
<comment type="caution">
    <text evidence="10">The sequence shown here is derived from an EMBL/GenBank/DDBJ whole genome shotgun (WGS) entry which is preliminary data.</text>
</comment>
<feature type="compositionally biased region" description="Polar residues" evidence="8">
    <location>
        <begin position="340"/>
        <end position="351"/>
    </location>
</feature>
<evidence type="ECO:0000313" key="10">
    <source>
        <dbReference type="EMBL" id="PPQ64207.1"/>
    </source>
</evidence>
<feature type="compositionally biased region" description="Polar residues" evidence="8">
    <location>
        <begin position="198"/>
        <end position="227"/>
    </location>
</feature>